<keyword evidence="3" id="KW-0813">Transport</keyword>
<dbReference type="PANTHER" id="PTHR48041:SF116">
    <property type="entry name" value="PROTEIN BROWN"/>
    <property type="match status" value="1"/>
</dbReference>
<dbReference type="PANTHER" id="PTHR48041">
    <property type="entry name" value="ABC TRANSPORTER G FAMILY MEMBER 28"/>
    <property type="match status" value="1"/>
</dbReference>
<evidence type="ECO:0000256" key="4">
    <source>
        <dbReference type="ARBA" id="ARBA00022692"/>
    </source>
</evidence>
<comment type="subcellular location">
    <subcellularLocation>
        <location evidence="1">Membrane</location>
        <topology evidence="1">Multi-pass membrane protein</topology>
    </subcellularLocation>
</comment>
<dbReference type="GO" id="GO:0016887">
    <property type="term" value="F:ATP hydrolysis activity"/>
    <property type="evidence" value="ECO:0007669"/>
    <property type="project" value="InterPro"/>
</dbReference>
<dbReference type="AlphaFoldDB" id="A0A7M7HLA6"/>
<dbReference type="GO" id="GO:0042626">
    <property type="term" value="F:ATPase-coupled transmembrane transporter activity"/>
    <property type="evidence" value="ECO:0000318"/>
    <property type="project" value="GO_Central"/>
</dbReference>
<keyword evidence="7 9" id="KW-1133">Transmembrane helix</keyword>
<dbReference type="SMART" id="SM00382">
    <property type="entry name" value="AAA"/>
    <property type="match status" value="1"/>
</dbReference>
<dbReference type="GO" id="GO:0055085">
    <property type="term" value="P:transmembrane transport"/>
    <property type="evidence" value="ECO:0000318"/>
    <property type="project" value="GO_Central"/>
</dbReference>
<proteinExistence type="inferred from homology"/>
<feature type="transmembrane region" description="Helical" evidence="9">
    <location>
        <begin position="425"/>
        <end position="446"/>
    </location>
</feature>
<dbReference type="GO" id="GO:0140359">
    <property type="term" value="F:ABC-type transporter activity"/>
    <property type="evidence" value="ECO:0007669"/>
    <property type="project" value="InterPro"/>
</dbReference>
<evidence type="ECO:0000259" key="10">
    <source>
        <dbReference type="PROSITE" id="PS50893"/>
    </source>
</evidence>
<dbReference type="SUPFAM" id="SSF52540">
    <property type="entry name" value="P-loop containing nucleoside triphosphate hydrolases"/>
    <property type="match status" value="1"/>
</dbReference>
<protein>
    <recommendedName>
        <fullName evidence="10">ABC transporter domain-containing protein</fullName>
    </recommendedName>
</protein>
<dbReference type="Pfam" id="PF00005">
    <property type="entry name" value="ABC_tran"/>
    <property type="match status" value="1"/>
</dbReference>
<dbReference type="PROSITE" id="PS50893">
    <property type="entry name" value="ABC_TRANSPORTER_2"/>
    <property type="match status" value="1"/>
</dbReference>
<feature type="transmembrane region" description="Helical" evidence="9">
    <location>
        <begin position="388"/>
        <end position="409"/>
    </location>
</feature>
<evidence type="ECO:0000256" key="1">
    <source>
        <dbReference type="ARBA" id="ARBA00004141"/>
    </source>
</evidence>
<evidence type="ECO:0000256" key="9">
    <source>
        <dbReference type="SAM" id="Phobius"/>
    </source>
</evidence>
<feature type="domain" description="ABC transporter" evidence="10">
    <location>
        <begin position="40"/>
        <end position="296"/>
    </location>
</feature>
<name>A0A7M7HLA6_STRPU</name>
<accession>A0A7M7HLA6</accession>
<keyword evidence="8 9" id="KW-0472">Membrane</keyword>
<dbReference type="EnsemblMetazoa" id="XM_011671085">
    <property type="protein sequence ID" value="XP_011669387"/>
    <property type="gene ID" value="LOC590101"/>
</dbReference>
<evidence type="ECO:0000313" key="12">
    <source>
        <dbReference type="Proteomes" id="UP000007110"/>
    </source>
</evidence>
<dbReference type="InParanoid" id="A0A7M7HLA6"/>
<evidence type="ECO:0000256" key="5">
    <source>
        <dbReference type="ARBA" id="ARBA00022741"/>
    </source>
</evidence>
<dbReference type="KEGG" id="spu:590101"/>
<dbReference type="InterPro" id="IPR050352">
    <property type="entry name" value="ABCG_transporters"/>
</dbReference>
<evidence type="ECO:0000313" key="11">
    <source>
        <dbReference type="EnsemblMetazoa" id="XP_011669387"/>
    </source>
</evidence>
<comment type="similarity">
    <text evidence="2">Belongs to the ABC transporter superfamily. ABCG family. Eye pigment precursor importer (TC 3.A.1.204) subfamily.</text>
</comment>
<dbReference type="RefSeq" id="XP_011669387.2">
    <property type="nucleotide sequence ID" value="XM_011671085.2"/>
</dbReference>
<evidence type="ECO:0000256" key="2">
    <source>
        <dbReference type="ARBA" id="ARBA00005814"/>
    </source>
</evidence>
<feature type="transmembrane region" description="Helical" evidence="9">
    <location>
        <begin position="467"/>
        <end position="496"/>
    </location>
</feature>
<dbReference type="GO" id="GO:0005886">
    <property type="term" value="C:plasma membrane"/>
    <property type="evidence" value="ECO:0000318"/>
    <property type="project" value="GO_Central"/>
</dbReference>
<evidence type="ECO:0000256" key="8">
    <source>
        <dbReference type="ARBA" id="ARBA00023136"/>
    </source>
</evidence>
<evidence type="ECO:0000256" key="6">
    <source>
        <dbReference type="ARBA" id="ARBA00022840"/>
    </source>
</evidence>
<dbReference type="InterPro" id="IPR003439">
    <property type="entry name" value="ABC_transporter-like_ATP-bd"/>
</dbReference>
<dbReference type="InterPro" id="IPR003593">
    <property type="entry name" value="AAA+_ATPase"/>
</dbReference>
<keyword evidence="4 9" id="KW-0812">Transmembrane</keyword>
<keyword evidence="6" id="KW-0067">ATP-binding</keyword>
<evidence type="ECO:0000256" key="3">
    <source>
        <dbReference type="ARBA" id="ARBA00022448"/>
    </source>
</evidence>
<dbReference type="OrthoDB" id="66620at2759"/>
<reference evidence="12" key="1">
    <citation type="submission" date="2015-02" db="EMBL/GenBank/DDBJ databases">
        <title>Genome sequencing for Strongylocentrotus purpuratus.</title>
        <authorList>
            <person name="Murali S."/>
            <person name="Liu Y."/>
            <person name="Vee V."/>
            <person name="English A."/>
            <person name="Wang M."/>
            <person name="Skinner E."/>
            <person name="Han Y."/>
            <person name="Muzny D.M."/>
            <person name="Worley K.C."/>
            <person name="Gibbs R.A."/>
        </authorList>
    </citation>
    <scope>NUCLEOTIDE SEQUENCE</scope>
</reference>
<keyword evidence="12" id="KW-1185">Reference proteome</keyword>
<dbReference type="GO" id="GO:0005524">
    <property type="term" value="F:ATP binding"/>
    <property type="evidence" value="ECO:0007669"/>
    <property type="project" value="UniProtKB-KW"/>
</dbReference>
<feature type="transmembrane region" description="Helical" evidence="9">
    <location>
        <begin position="621"/>
        <end position="639"/>
    </location>
</feature>
<sequence>MDRRIDESPLLGGKSLNGNGIQRIRNPSSISVPPQLQLTLSWKDLVVNHHPTRGIIGRLRGERPPPVKRILKGVSGVADPGTLTALMGSSGAGKTTLLNVLNQRGLAGLDVQGQVYLNGIPIREYGMQTSKLIGYVQQHDIIPKELTVSEYLTFCAQLTMSKNLPDVAKVAKVNEIIEEFSLRKCADTMIKGKQCISGGERKRVSVATKLFAEPKLLFLDEPTTGLDSYMAALLVNNLKSLAAQGYNIICTIHQPSTEVFNLFDQLLILADGTISYNGPRAESVSYFSSIGYDCPDTYSPADYFIALLAIVPGQEAGCLDRVGRIAEEYKKSSYETEARRRLAIDLSRNAKVEDFAYDDEDIGYQAGWFKQLWYVIWRGFIYLKRNPALLKTRSLFVAFMCLVILQIYWNPSGIYNQSRISAVRGLLYFCCANFTFVNASRIMVVLPHELPLMIREHLDGMYSLSAYFLGTFISQCSIGITLMVLSVTLVYFLGGLEARVDTFFTCLLVLMFSYLINVGFVAMQSVIWEKPHRAVTLTTPQIFFMNILGGFYINPTSIPVYIKPFQYLDWLPWAYEILNINQWKNVDDIECEWSNPSACSTTGEDVIYRYGFSPSNQTVDYIILCSQLVFYHSLTLIILKLKMKYKWSG</sequence>
<dbReference type="OMA" id="ELPLMIR"/>
<dbReference type="Pfam" id="PF01061">
    <property type="entry name" value="ABC2_membrane"/>
    <property type="match status" value="1"/>
</dbReference>
<feature type="transmembrane region" description="Helical" evidence="9">
    <location>
        <begin position="502"/>
        <end position="522"/>
    </location>
</feature>
<evidence type="ECO:0000256" key="7">
    <source>
        <dbReference type="ARBA" id="ARBA00022989"/>
    </source>
</evidence>
<keyword evidence="5" id="KW-0547">Nucleotide-binding</keyword>
<reference evidence="11" key="2">
    <citation type="submission" date="2021-01" db="UniProtKB">
        <authorList>
            <consortium name="EnsemblMetazoa"/>
        </authorList>
    </citation>
    <scope>IDENTIFICATION</scope>
</reference>
<dbReference type="InterPro" id="IPR013525">
    <property type="entry name" value="ABC2_TM"/>
</dbReference>
<dbReference type="Gene3D" id="3.40.50.300">
    <property type="entry name" value="P-loop containing nucleotide triphosphate hydrolases"/>
    <property type="match status" value="1"/>
</dbReference>
<dbReference type="Proteomes" id="UP000007110">
    <property type="component" value="Unassembled WGS sequence"/>
</dbReference>
<dbReference type="CDD" id="cd03213">
    <property type="entry name" value="ABCG_EPDR"/>
    <property type="match status" value="1"/>
</dbReference>
<dbReference type="GeneID" id="590101"/>
<organism evidence="11 12">
    <name type="scientific">Strongylocentrotus purpuratus</name>
    <name type="common">Purple sea urchin</name>
    <dbReference type="NCBI Taxonomy" id="7668"/>
    <lineage>
        <taxon>Eukaryota</taxon>
        <taxon>Metazoa</taxon>
        <taxon>Echinodermata</taxon>
        <taxon>Eleutherozoa</taxon>
        <taxon>Echinozoa</taxon>
        <taxon>Echinoidea</taxon>
        <taxon>Euechinoidea</taxon>
        <taxon>Echinacea</taxon>
        <taxon>Camarodonta</taxon>
        <taxon>Echinidea</taxon>
        <taxon>Strongylocentrotidae</taxon>
        <taxon>Strongylocentrotus</taxon>
    </lineage>
</organism>
<dbReference type="InterPro" id="IPR027417">
    <property type="entry name" value="P-loop_NTPase"/>
</dbReference>
<dbReference type="InterPro" id="IPR043926">
    <property type="entry name" value="ABCG_dom"/>
</dbReference>
<dbReference type="Pfam" id="PF19055">
    <property type="entry name" value="ABC2_membrane_7"/>
    <property type="match status" value="1"/>
</dbReference>